<dbReference type="GO" id="GO:0055085">
    <property type="term" value="P:transmembrane transport"/>
    <property type="evidence" value="ECO:0007669"/>
    <property type="project" value="InterPro"/>
</dbReference>
<comment type="caution">
    <text evidence="4">The sequence shown here is derived from an EMBL/GenBank/DDBJ whole genome shotgun (WGS) entry which is preliminary data.</text>
</comment>
<evidence type="ECO:0000313" key="5">
    <source>
        <dbReference type="Proteomes" id="UP000014463"/>
    </source>
</evidence>
<keyword evidence="5" id="KW-1185">Reference proteome</keyword>
<evidence type="ECO:0000256" key="2">
    <source>
        <dbReference type="ARBA" id="ARBA00022448"/>
    </source>
</evidence>
<dbReference type="CDD" id="cd13603">
    <property type="entry name" value="PBP2_TRAP_Siap_TeaA_like"/>
    <property type="match status" value="1"/>
</dbReference>
<protein>
    <recommendedName>
        <fullName evidence="6">C4-dicarboxylate ABC transporter substrate-binding protein</fullName>
    </recommendedName>
</protein>
<dbReference type="AlphaFoldDB" id="S2L6M5"/>
<dbReference type="PANTHER" id="PTHR33376:SF7">
    <property type="entry name" value="C4-DICARBOXYLATE-BINDING PROTEIN DCTB"/>
    <property type="match status" value="1"/>
</dbReference>
<evidence type="ECO:0000256" key="1">
    <source>
        <dbReference type="ARBA" id="ARBA00009023"/>
    </source>
</evidence>
<reference evidence="4 5" key="1">
    <citation type="journal article" date="2013" name="Genome Announc.">
        <title>Draft genome sequence of the moderately halophilic gammaproteobacterium Halomonas anticariensis FP35.</title>
        <authorList>
            <person name="Tahrioui A."/>
            <person name="Quesada E."/>
            <person name="Llamas I."/>
        </authorList>
    </citation>
    <scope>NUCLEOTIDE SEQUENCE [LARGE SCALE GENOMIC DNA]</scope>
    <source>
        <strain evidence="5">DSM 16096 / CECT 5854 / LMG 22089 / FP35</strain>
    </source>
</reference>
<accession>S2L6M5</accession>
<evidence type="ECO:0000256" key="3">
    <source>
        <dbReference type="ARBA" id="ARBA00022729"/>
    </source>
</evidence>
<dbReference type="Proteomes" id="UP000014463">
    <property type="component" value="Unassembled WGS sequence"/>
</dbReference>
<keyword evidence="2" id="KW-0813">Transport</keyword>
<dbReference type="InterPro" id="IPR004682">
    <property type="entry name" value="TRAP_DctP"/>
</dbReference>
<organism evidence="4 5">
    <name type="scientific">Litchfieldella anticariensis (strain DSM 16096 / CECT 5854 / CIP 108499 / LMG 22089 / FP35)</name>
    <name type="common">Halomonas anticariensis</name>
    <dbReference type="NCBI Taxonomy" id="1121939"/>
    <lineage>
        <taxon>Bacteria</taxon>
        <taxon>Pseudomonadati</taxon>
        <taxon>Pseudomonadota</taxon>
        <taxon>Gammaproteobacteria</taxon>
        <taxon>Oceanospirillales</taxon>
        <taxon>Halomonadaceae</taxon>
        <taxon>Litchfieldella</taxon>
    </lineage>
</organism>
<sequence length="319" mass="35633">MLVGILSLSSQVYSATELRFASSQPATGGYMGEYVNVLGDAIEERTNGEVTVRGYYSGALGSNERELAEMTKSGSVDIANTATTYIQGWMPSSKIFDFPYMFNDVDHYKRVIQGDIGDQLKDEARDDGVEVLSFVIAGFRSIFNNERPVHSVEDLQSLTIRSMESPIYVDMFERLGMRPTPMPSSELYTALQLGTVDAGENDPASVMAWGWNDVIKHYTLDRHSIAVMAIVMNKNRFDSFDEQTQKAILEAGREAENYQIDYIQTAWSDSLEQIVASGVEVVELDEDAMREFREAVSPLIDEYESEVGADLIKSVRSLQ</sequence>
<proteinExistence type="inferred from homology"/>
<gene>
    <name evidence="4" type="ORF">L861_13865</name>
</gene>
<dbReference type="EMBL" id="ASTJ01000041">
    <property type="protein sequence ID" value="EPC00356.1"/>
    <property type="molecule type" value="Genomic_DNA"/>
</dbReference>
<dbReference type="InterPro" id="IPR018389">
    <property type="entry name" value="DctP_fam"/>
</dbReference>
<dbReference type="InterPro" id="IPR038404">
    <property type="entry name" value="TRAP_DctP_sf"/>
</dbReference>
<name>S2L6M5_LITA3</name>
<comment type="similarity">
    <text evidence="1">Belongs to the bacterial solute-binding protein 7 family.</text>
</comment>
<dbReference type="NCBIfam" id="TIGR00787">
    <property type="entry name" value="dctP"/>
    <property type="match status" value="1"/>
</dbReference>
<evidence type="ECO:0000313" key="4">
    <source>
        <dbReference type="EMBL" id="EPC00356.1"/>
    </source>
</evidence>
<dbReference type="PANTHER" id="PTHR33376">
    <property type="match status" value="1"/>
</dbReference>
<evidence type="ECO:0008006" key="6">
    <source>
        <dbReference type="Google" id="ProtNLM"/>
    </source>
</evidence>
<dbReference type="PIRSF" id="PIRSF006470">
    <property type="entry name" value="DctB"/>
    <property type="match status" value="1"/>
</dbReference>
<dbReference type="SUPFAM" id="SSF53850">
    <property type="entry name" value="Periplasmic binding protein-like II"/>
    <property type="match status" value="1"/>
</dbReference>
<dbReference type="GO" id="GO:0030288">
    <property type="term" value="C:outer membrane-bounded periplasmic space"/>
    <property type="evidence" value="ECO:0007669"/>
    <property type="project" value="InterPro"/>
</dbReference>
<dbReference type="PATRIC" id="fig|1121939.11.peg.4115"/>
<dbReference type="Gene3D" id="3.40.190.170">
    <property type="entry name" value="Bacterial extracellular solute-binding protein, family 7"/>
    <property type="match status" value="1"/>
</dbReference>
<dbReference type="eggNOG" id="COG1638">
    <property type="taxonomic scope" value="Bacteria"/>
</dbReference>
<dbReference type="NCBIfam" id="NF037995">
    <property type="entry name" value="TRAP_S1"/>
    <property type="match status" value="1"/>
</dbReference>
<dbReference type="STRING" id="1121939.L861_13865"/>
<keyword evidence="3" id="KW-0732">Signal</keyword>
<dbReference type="Pfam" id="PF03480">
    <property type="entry name" value="DctP"/>
    <property type="match status" value="1"/>
</dbReference>